<name>A0A512RPN9_9BACT</name>
<feature type="chain" id="PRO_5022032285" evidence="5">
    <location>
        <begin position="20"/>
        <end position="400"/>
    </location>
</feature>
<accession>A0A512RPN9</accession>
<dbReference type="GO" id="GO:0017004">
    <property type="term" value="P:cytochrome complex assembly"/>
    <property type="evidence" value="ECO:0007669"/>
    <property type="project" value="UniProtKB-KW"/>
</dbReference>
<dbReference type="GO" id="GO:0016209">
    <property type="term" value="F:antioxidant activity"/>
    <property type="evidence" value="ECO:0007669"/>
    <property type="project" value="InterPro"/>
</dbReference>
<dbReference type="PROSITE" id="PS00194">
    <property type="entry name" value="THIOREDOXIN_1"/>
    <property type="match status" value="1"/>
</dbReference>
<dbReference type="OrthoDB" id="743079at2"/>
<feature type="signal peptide" evidence="5">
    <location>
        <begin position="1"/>
        <end position="19"/>
    </location>
</feature>
<keyword evidence="8" id="KW-1185">Reference proteome</keyword>
<dbReference type="Pfam" id="PF00578">
    <property type="entry name" value="AhpC-TSA"/>
    <property type="match status" value="1"/>
</dbReference>
<reference evidence="7 8" key="1">
    <citation type="submission" date="2019-07" db="EMBL/GenBank/DDBJ databases">
        <title>Whole genome shotgun sequence of Chitinophaga cymbidii NBRC 109752.</title>
        <authorList>
            <person name="Hosoyama A."/>
            <person name="Uohara A."/>
            <person name="Ohji S."/>
            <person name="Ichikawa N."/>
        </authorList>
    </citation>
    <scope>NUCLEOTIDE SEQUENCE [LARGE SCALE GENOMIC DNA]</scope>
    <source>
        <strain evidence="7 8">NBRC 109752</strain>
    </source>
</reference>
<dbReference type="CDD" id="cd02966">
    <property type="entry name" value="TlpA_like_family"/>
    <property type="match status" value="1"/>
</dbReference>
<proteinExistence type="predicted"/>
<evidence type="ECO:0000256" key="2">
    <source>
        <dbReference type="ARBA" id="ARBA00022748"/>
    </source>
</evidence>
<evidence type="ECO:0000256" key="1">
    <source>
        <dbReference type="ARBA" id="ARBA00004196"/>
    </source>
</evidence>
<dbReference type="PANTHER" id="PTHR42852">
    <property type="entry name" value="THIOL:DISULFIDE INTERCHANGE PROTEIN DSBE"/>
    <property type="match status" value="1"/>
</dbReference>
<dbReference type="InterPro" id="IPR017937">
    <property type="entry name" value="Thioredoxin_CS"/>
</dbReference>
<dbReference type="Proteomes" id="UP000321436">
    <property type="component" value="Unassembled WGS sequence"/>
</dbReference>
<evidence type="ECO:0000313" key="8">
    <source>
        <dbReference type="Proteomes" id="UP000321436"/>
    </source>
</evidence>
<keyword evidence="3" id="KW-1015">Disulfide bond</keyword>
<dbReference type="EMBL" id="BKAU01000005">
    <property type="protein sequence ID" value="GEP97657.1"/>
    <property type="molecule type" value="Genomic_DNA"/>
</dbReference>
<dbReference type="PANTHER" id="PTHR42852:SF6">
    <property type="entry name" value="THIOL:DISULFIDE INTERCHANGE PROTEIN DSBE"/>
    <property type="match status" value="1"/>
</dbReference>
<evidence type="ECO:0000256" key="5">
    <source>
        <dbReference type="SAM" id="SignalP"/>
    </source>
</evidence>
<evidence type="ECO:0000313" key="7">
    <source>
        <dbReference type="EMBL" id="GEP97657.1"/>
    </source>
</evidence>
<dbReference type="PROSITE" id="PS51352">
    <property type="entry name" value="THIOREDOXIN_2"/>
    <property type="match status" value="1"/>
</dbReference>
<dbReference type="InterPro" id="IPR000866">
    <property type="entry name" value="AhpC/TSA"/>
</dbReference>
<dbReference type="Gene3D" id="3.40.30.10">
    <property type="entry name" value="Glutaredoxin"/>
    <property type="match status" value="1"/>
</dbReference>
<sequence length="400" mass="44802">MKKLIFSLLLSAIASFSAAQEKKLAFTVSGHISGELADSISKIFLYYYEDGENHADSTDIVKGNFAFKGEVQEPLQATLVARFGQLTSAENRLRGISESRRIYLGEGKIEVSITGRFRDAVVTGSPMTADADLYDAYLKPFIDNNEKVYQQTRKEPPGKERSAKKRAALQAIVTAKKDFIRKYPNNPFAIQAMKDALQDYQNDKLFKPGADSVYAELVSLNDQLGPKLKETPDGKDFDKRLKELGTRKLPHFSGPSLAGGTIDINSYKGRVFLIDFWGSWCVWCRNGHPHLKEVYEKFKPLGFEIIGVGVEFDKDRKVGEQKLRDAIAKDGITWPQIFNVNDGDADLRKIFSIYAYPTKILVDQSGNIVLRVTDDEERKLDAKLEELLGKVQAKAGGRSQ</sequence>
<evidence type="ECO:0000259" key="6">
    <source>
        <dbReference type="PROSITE" id="PS51352"/>
    </source>
</evidence>
<evidence type="ECO:0000256" key="4">
    <source>
        <dbReference type="ARBA" id="ARBA00023284"/>
    </source>
</evidence>
<dbReference type="InterPro" id="IPR013766">
    <property type="entry name" value="Thioredoxin_domain"/>
</dbReference>
<dbReference type="AlphaFoldDB" id="A0A512RPN9"/>
<feature type="domain" description="Thioredoxin" evidence="6">
    <location>
        <begin position="243"/>
        <end position="396"/>
    </location>
</feature>
<protein>
    <submittedName>
        <fullName evidence="7">Thiol:disulfide interchange protein</fullName>
    </submittedName>
</protein>
<keyword evidence="4" id="KW-0676">Redox-active center</keyword>
<comment type="subcellular location">
    <subcellularLocation>
        <location evidence="1">Cell envelope</location>
    </subcellularLocation>
</comment>
<dbReference type="InterPro" id="IPR036249">
    <property type="entry name" value="Thioredoxin-like_sf"/>
</dbReference>
<dbReference type="InterPro" id="IPR025380">
    <property type="entry name" value="DUF4369"/>
</dbReference>
<organism evidence="7 8">
    <name type="scientific">Chitinophaga cymbidii</name>
    <dbReference type="NCBI Taxonomy" id="1096750"/>
    <lineage>
        <taxon>Bacteria</taxon>
        <taxon>Pseudomonadati</taxon>
        <taxon>Bacteroidota</taxon>
        <taxon>Chitinophagia</taxon>
        <taxon>Chitinophagales</taxon>
        <taxon>Chitinophagaceae</taxon>
        <taxon>Chitinophaga</taxon>
    </lineage>
</organism>
<dbReference type="SUPFAM" id="SSF52833">
    <property type="entry name" value="Thioredoxin-like"/>
    <property type="match status" value="1"/>
</dbReference>
<comment type="caution">
    <text evidence="7">The sequence shown here is derived from an EMBL/GenBank/DDBJ whole genome shotgun (WGS) entry which is preliminary data.</text>
</comment>
<evidence type="ECO:0000256" key="3">
    <source>
        <dbReference type="ARBA" id="ARBA00023157"/>
    </source>
</evidence>
<dbReference type="RefSeq" id="WP_146865455.1">
    <property type="nucleotide sequence ID" value="NZ_BKAU01000005.1"/>
</dbReference>
<dbReference type="GO" id="GO:0016491">
    <property type="term" value="F:oxidoreductase activity"/>
    <property type="evidence" value="ECO:0007669"/>
    <property type="project" value="InterPro"/>
</dbReference>
<dbReference type="InterPro" id="IPR050553">
    <property type="entry name" value="Thioredoxin_ResA/DsbE_sf"/>
</dbReference>
<dbReference type="GO" id="GO:0030313">
    <property type="term" value="C:cell envelope"/>
    <property type="evidence" value="ECO:0007669"/>
    <property type="project" value="UniProtKB-SubCell"/>
</dbReference>
<keyword evidence="2" id="KW-0201">Cytochrome c-type biogenesis</keyword>
<gene>
    <name evidence="7" type="ORF">CCY01nite_39170</name>
</gene>
<dbReference type="Pfam" id="PF14289">
    <property type="entry name" value="DUF4369"/>
    <property type="match status" value="1"/>
</dbReference>
<keyword evidence="5" id="KW-0732">Signal</keyword>